<dbReference type="Proteomes" id="UP000274922">
    <property type="component" value="Unassembled WGS sequence"/>
</dbReference>
<feature type="region of interest" description="Disordered" evidence="1">
    <location>
        <begin position="882"/>
        <end position="907"/>
    </location>
</feature>
<feature type="compositionally biased region" description="Low complexity" evidence="1">
    <location>
        <begin position="884"/>
        <end position="907"/>
    </location>
</feature>
<feature type="compositionally biased region" description="Low complexity" evidence="1">
    <location>
        <begin position="283"/>
        <end position="302"/>
    </location>
</feature>
<feature type="compositionally biased region" description="Polar residues" evidence="1">
    <location>
        <begin position="217"/>
        <end position="234"/>
    </location>
</feature>
<feature type="region of interest" description="Disordered" evidence="1">
    <location>
        <begin position="932"/>
        <end position="951"/>
    </location>
</feature>
<name>A0A4P9XEU3_9FUNG</name>
<feature type="compositionally biased region" description="Basic and acidic residues" evidence="1">
    <location>
        <begin position="205"/>
        <end position="214"/>
    </location>
</feature>
<feature type="region of interest" description="Disordered" evidence="1">
    <location>
        <begin position="191"/>
        <end position="255"/>
    </location>
</feature>
<reference evidence="3" key="1">
    <citation type="journal article" date="2018" name="Nat. Microbiol.">
        <title>Leveraging single-cell genomics to expand the fungal tree of life.</title>
        <authorList>
            <person name="Ahrendt S.R."/>
            <person name="Quandt C.A."/>
            <person name="Ciobanu D."/>
            <person name="Clum A."/>
            <person name="Salamov A."/>
            <person name="Andreopoulos B."/>
            <person name="Cheng J.F."/>
            <person name="Woyke T."/>
            <person name="Pelin A."/>
            <person name="Henrissat B."/>
            <person name="Reynolds N.K."/>
            <person name="Benny G.L."/>
            <person name="Smith M.E."/>
            <person name="James T.Y."/>
            <person name="Grigoriev I.V."/>
        </authorList>
    </citation>
    <scope>NUCLEOTIDE SEQUENCE [LARGE SCALE GENOMIC DNA]</scope>
    <source>
        <strain evidence="3">ATCC 52028</strain>
    </source>
</reference>
<feature type="compositionally biased region" description="Low complexity" evidence="1">
    <location>
        <begin position="987"/>
        <end position="999"/>
    </location>
</feature>
<keyword evidence="3" id="KW-1185">Reference proteome</keyword>
<feature type="compositionally biased region" description="Low complexity" evidence="1">
    <location>
        <begin position="932"/>
        <end position="948"/>
    </location>
</feature>
<feature type="region of interest" description="Disordered" evidence="1">
    <location>
        <begin position="670"/>
        <end position="692"/>
    </location>
</feature>
<accession>A0A4P9XEU3</accession>
<feature type="region of interest" description="Disordered" evidence="1">
    <location>
        <begin position="283"/>
        <end position="403"/>
    </location>
</feature>
<gene>
    <name evidence="2" type="ORF">CXG81DRAFT_16515</name>
</gene>
<feature type="compositionally biased region" description="Low complexity" evidence="1">
    <location>
        <begin position="608"/>
        <end position="618"/>
    </location>
</feature>
<feature type="region of interest" description="Disordered" evidence="1">
    <location>
        <begin position="608"/>
        <end position="657"/>
    </location>
</feature>
<evidence type="ECO:0000313" key="2">
    <source>
        <dbReference type="EMBL" id="RKP04095.1"/>
    </source>
</evidence>
<dbReference type="SUPFAM" id="SSF48403">
    <property type="entry name" value="Ankyrin repeat"/>
    <property type="match status" value="1"/>
</dbReference>
<feature type="compositionally biased region" description="Basic and acidic residues" evidence="1">
    <location>
        <begin position="619"/>
        <end position="629"/>
    </location>
</feature>
<evidence type="ECO:0000256" key="1">
    <source>
        <dbReference type="SAM" id="MobiDB-lite"/>
    </source>
</evidence>
<feature type="compositionally biased region" description="Gly residues" evidence="1">
    <location>
        <begin position="1000"/>
        <end position="1010"/>
    </location>
</feature>
<dbReference type="STRING" id="1555241.A0A4P9XEU3"/>
<organism evidence="2 3">
    <name type="scientific">Caulochytrium protostelioides</name>
    <dbReference type="NCBI Taxonomy" id="1555241"/>
    <lineage>
        <taxon>Eukaryota</taxon>
        <taxon>Fungi</taxon>
        <taxon>Fungi incertae sedis</taxon>
        <taxon>Chytridiomycota</taxon>
        <taxon>Chytridiomycota incertae sedis</taxon>
        <taxon>Chytridiomycetes</taxon>
        <taxon>Caulochytriales</taxon>
        <taxon>Caulochytriaceae</taxon>
        <taxon>Caulochytrium</taxon>
    </lineage>
</organism>
<proteinExistence type="predicted"/>
<dbReference type="OrthoDB" id="2123378at2759"/>
<protein>
    <submittedName>
        <fullName evidence="2">Uncharacterized protein</fullName>
    </submittedName>
</protein>
<sequence length="1505" mass="155058">MLPAGEAGPHGPASAALVQAIDEASLDGIQQALRAHGDLALATVPHEPLDAVRFFLQARPRAVGEGGVIDADGTTDMDGEDLSGFSFLCYLMVALCRAKTIRKRYTSLIEGFDVMVKTTPRTTLRAVRWGAGNTLLHLAALLALPQVVELLHAIDIDPEVRNAHGQLAADLAPDTLTRDIVCRHAVLDRTTGPTSRRWRSSTESAKPDPVRRLDPGSNGTHTGPTANAARSQASMGAGAETPTPPPPPSSSKADWSALAGVSAVRRSRFIAWDAQTGGITAAPADTAATSAAPRAAPSMTRTRSFRVDTSQGVQLSAGRGRQRSPTVSGGSPTLTPASPASRAQASMATSMSPSAGSGTEVPASAAEGVRMPSPPPPPPASSLGPVARTTEDRGGINHSRLGSVRDNPFLRADLNGSVVSLSGPSVSAAVTSPPTGAAVPAPSSPVKNSRFFKQMGSVMKSWRTPTLGSGLITSPSARRWEAGEKAPQPLDAASAKAPDVTAVAAAAVDTRPANAVPGAPLSSLGVRLFAPAPTFARVATTTTNVTMAPPPKSAPNAGDLRMASCPVHVDTDAVSAALSVDSQSPWSEEAPSALTAVSALAPMSAAAAPSMGLPASPSRDQEPLRETGDRSVTLADDACPVAPPAPHSTRDEAAPPVAAPLAPIRASSPLARREDDAPIAQPDATPPAAASGGASVAELAAIAVQNQQTDAVMDAVLGALLGGNVATVPVPAPVAVPAPAPAPEPFPPVAADRAADGSFHDARTEGVERAEGEDDTEGAAPEPDALLLRAAEAMSDPMSSVGSSCSEIHDIDPLPLSMASFQVQLADDSFLGSAVGFGHELLGSLGLDADAPLLLADAAARRLAEAPAADASVRSNATLLSDLGAGPHGRSASPPSSSAWSARSQLASMRSDDTLDLDARAPLPLKTVPAATASLPATPLPLENPAGRPARRLPRAAAMGDTMTDVSRKLSPFAQSLKSMFTTQRIPSPSAASRRPSGSGALGAGPGVAGGPMTSATARPALVPATRRSPPGGRAGPKKSVRFGVAWRSELERRRYILAHQPPSPVPPDTPFDPYVFVISLYDLQDSKMAWTEGSVLELYSGDSGIVKTLPLGDPHSPVPLNWSGQMPLSDLSHDFPITLRIRSPAAAAAGGDGADVDSGKPKQGKMAAMLQRSTLTRKRLSMRARSSRGSSSTVQLASSEHIAIPLNGTLIAASSLALAPLAETVDPQDVVLELRTAANEYAGRIVARATVMPMTAALFRVGVPSHVEAIEQGLNAYALAHETFQSGRMRQHGGDCASWRERHYVLTGARLDSFHPQTGEWKAAIAIRHVAAIRCRDHEAYQDTVLDMRIIAEGAGATDSNVTMSDGMRGRAACLGPLEPQDGEADLVLEFKDGRSIGFRCADAALLGEWILAIGGVQINLDEFETPPWVEHVPGIADWLAAHAAGKDDDDDSSDADAVDADAGDGIDAAAGVYGAARGAVSSAMNGRFLPMDDASTAHRALVR</sequence>
<dbReference type="EMBL" id="ML014114">
    <property type="protein sequence ID" value="RKP04095.1"/>
    <property type="molecule type" value="Genomic_DNA"/>
</dbReference>
<evidence type="ECO:0000313" key="3">
    <source>
        <dbReference type="Proteomes" id="UP000274922"/>
    </source>
</evidence>
<feature type="compositionally biased region" description="Polar residues" evidence="1">
    <location>
        <begin position="323"/>
        <end position="357"/>
    </location>
</feature>
<dbReference type="InterPro" id="IPR036770">
    <property type="entry name" value="Ankyrin_rpt-contain_sf"/>
</dbReference>
<feature type="region of interest" description="Disordered" evidence="1">
    <location>
        <begin position="981"/>
        <end position="1016"/>
    </location>
</feature>